<organism evidence="1">
    <name type="scientific">Zooxanthella nutricula</name>
    <dbReference type="NCBI Taxonomy" id="1333877"/>
    <lineage>
        <taxon>Eukaryota</taxon>
        <taxon>Sar</taxon>
        <taxon>Alveolata</taxon>
        <taxon>Dinophyceae</taxon>
        <taxon>Peridiniales</taxon>
        <taxon>Peridiniales incertae sedis</taxon>
        <taxon>Zooxanthella</taxon>
    </lineage>
</organism>
<dbReference type="EMBL" id="HBGW01101520">
    <property type="protein sequence ID" value="CAD9646412.1"/>
    <property type="molecule type" value="Transcribed_RNA"/>
</dbReference>
<accession>A0A7S2QMI5</accession>
<sequence length="105" mass="10964">MPLSASGAPSALGAIISVGGVEFVRVDHPGRVAAYTQPGAKLMLMHDFPGHGGYFMVPDGNLLCGLIQWVVQSDGVVAPHYWMERSEHRGLGLGGLEGGVLVAPQ</sequence>
<gene>
    <name evidence="1" type="ORF">BRAN1462_LOCUS64234</name>
</gene>
<dbReference type="AlphaFoldDB" id="A0A7S2QMI5"/>
<protein>
    <submittedName>
        <fullName evidence="1">Uncharacterized protein</fullName>
    </submittedName>
</protein>
<proteinExistence type="predicted"/>
<evidence type="ECO:0000313" key="1">
    <source>
        <dbReference type="EMBL" id="CAD9646412.1"/>
    </source>
</evidence>
<name>A0A7S2QMI5_9DINO</name>
<reference evidence="1" key="1">
    <citation type="submission" date="2021-01" db="EMBL/GenBank/DDBJ databases">
        <authorList>
            <person name="Corre E."/>
            <person name="Pelletier E."/>
            <person name="Niang G."/>
            <person name="Scheremetjew M."/>
            <person name="Finn R."/>
            <person name="Kale V."/>
            <person name="Holt S."/>
            <person name="Cochrane G."/>
            <person name="Meng A."/>
            <person name="Brown T."/>
            <person name="Cohen L."/>
        </authorList>
    </citation>
    <scope>NUCLEOTIDE SEQUENCE</scope>
    <source>
        <strain evidence="1">RCC3387</strain>
    </source>
</reference>